<keyword evidence="7 10" id="KW-0456">Lyase</keyword>
<dbReference type="GO" id="GO:0000107">
    <property type="term" value="F:imidazoleglycerol-phosphate synthase activity"/>
    <property type="evidence" value="ECO:0007669"/>
    <property type="project" value="UniProtKB-UniRule"/>
</dbReference>
<keyword evidence="5 10" id="KW-0315">Glutamine amidotransferase</keyword>
<evidence type="ECO:0000256" key="6">
    <source>
        <dbReference type="ARBA" id="ARBA00023102"/>
    </source>
</evidence>
<dbReference type="InterPro" id="IPR029062">
    <property type="entry name" value="Class_I_gatase-like"/>
</dbReference>
<feature type="domain" description="Glutamine amidotransferase" evidence="12">
    <location>
        <begin position="7"/>
        <end position="213"/>
    </location>
</feature>
<keyword evidence="3 10" id="KW-0028">Amino-acid biosynthesis</keyword>
<dbReference type="InterPro" id="IPR010139">
    <property type="entry name" value="Imidazole-glycPsynth_HisH"/>
</dbReference>
<comment type="pathway">
    <text evidence="1 10">Amino-acid biosynthesis; L-histidine biosynthesis; L-histidine from 5-phospho-alpha-D-ribose 1-diphosphate: step 5/9.</text>
</comment>
<dbReference type="CDD" id="cd01748">
    <property type="entry name" value="GATase1_IGP_Synthase"/>
    <property type="match status" value="1"/>
</dbReference>
<feature type="active site" evidence="10 11">
    <location>
        <position position="200"/>
    </location>
</feature>
<evidence type="ECO:0000256" key="1">
    <source>
        <dbReference type="ARBA" id="ARBA00005091"/>
    </source>
</evidence>
<sequence>MMTTIAIVDYGMGNLRSVAQALRAAAPEANVQVVDRPEAIRAADRVVLPGQGAMPDCMGALGESGLQQAVLEAAASKPMLGVCVGEQMLFERSSEARSGADSTPALGLMPGDVIRFELNGMTQPDGSRFKVPQMGWNRVRQALAHPMWQGIPDDSWFYFVHSYYVQAQDPAHIAGETDYGVVFTSAVARDNIFATQFHPEKSAAMGLQLYRNFVHWNP</sequence>
<dbReference type="InterPro" id="IPR017926">
    <property type="entry name" value="GATASE"/>
</dbReference>
<dbReference type="EC" id="3.5.1.2" evidence="10"/>
<dbReference type="Proteomes" id="UP000234341">
    <property type="component" value="Unassembled WGS sequence"/>
</dbReference>
<evidence type="ECO:0000313" key="13">
    <source>
        <dbReference type="EMBL" id="PLQ01146.1"/>
    </source>
</evidence>
<evidence type="ECO:0000256" key="3">
    <source>
        <dbReference type="ARBA" id="ARBA00022605"/>
    </source>
</evidence>
<dbReference type="SUPFAM" id="SSF52317">
    <property type="entry name" value="Class I glutamine amidotransferase-like"/>
    <property type="match status" value="1"/>
</dbReference>
<dbReference type="PANTHER" id="PTHR42701:SF2">
    <property type="entry name" value="IMIDAZOLE GLYCEROL PHOSPHATE SYNTHASE SUBUNIT HISH 1"/>
    <property type="match status" value="1"/>
</dbReference>
<evidence type="ECO:0000256" key="9">
    <source>
        <dbReference type="ARBA" id="ARBA00049534"/>
    </source>
</evidence>
<comment type="function">
    <text evidence="10">IGPS catalyzes the conversion of PRFAR and glutamine to IGP, AICAR and glutamate. The HisH subunit catalyzes the hydrolysis of glutamine to glutamate and ammonia as part of the synthesis of IGP and AICAR. The resulting ammonia molecule is channeled to the active site of HisF.</text>
</comment>
<protein>
    <recommendedName>
        <fullName evidence="10">Imidazole glycerol phosphate synthase subunit HisH</fullName>
        <ecNumber evidence="10">4.3.2.10</ecNumber>
    </recommendedName>
    <alternativeName>
        <fullName evidence="10">IGP synthase glutaminase subunit</fullName>
        <ecNumber evidence="10">3.5.1.2</ecNumber>
    </alternativeName>
    <alternativeName>
        <fullName evidence="10">IGP synthase subunit HisH</fullName>
    </alternativeName>
    <alternativeName>
        <fullName evidence="10">ImGP synthase subunit HisH</fullName>
        <shortName evidence="10">IGPS subunit HisH</shortName>
    </alternativeName>
</protein>
<keyword evidence="6 10" id="KW-0368">Histidine biosynthesis</keyword>
<comment type="catalytic activity">
    <reaction evidence="8 10">
        <text>5-[(5-phospho-1-deoxy-D-ribulos-1-ylimino)methylamino]-1-(5-phospho-beta-D-ribosyl)imidazole-4-carboxamide + L-glutamine = D-erythro-1-(imidazol-4-yl)glycerol 3-phosphate + 5-amino-1-(5-phospho-beta-D-ribosyl)imidazole-4-carboxamide + L-glutamate + H(+)</text>
        <dbReference type="Rhea" id="RHEA:24793"/>
        <dbReference type="ChEBI" id="CHEBI:15378"/>
        <dbReference type="ChEBI" id="CHEBI:29985"/>
        <dbReference type="ChEBI" id="CHEBI:58278"/>
        <dbReference type="ChEBI" id="CHEBI:58359"/>
        <dbReference type="ChEBI" id="CHEBI:58475"/>
        <dbReference type="ChEBI" id="CHEBI:58525"/>
        <dbReference type="EC" id="4.3.2.10"/>
    </reaction>
</comment>
<comment type="subunit">
    <text evidence="10">Heterodimer of HisH and HisF.</text>
</comment>
<evidence type="ECO:0000259" key="12">
    <source>
        <dbReference type="Pfam" id="PF00117"/>
    </source>
</evidence>
<dbReference type="EC" id="4.3.2.10" evidence="10"/>
<evidence type="ECO:0000256" key="2">
    <source>
        <dbReference type="ARBA" id="ARBA00022490"/>
    </source>
</evidence>
<dbReference type="Pfam" id="PF00117">
    <property type="entry name" value="GATase"/>
    <property type="match status" value="1"/>
</dbReference>
<evidence type="ECO:0000256" key="10">
    <source>
        <dbReference type="HAMAP-Rule" id="MF_00278"/>
    </source>
</evidence>
<comment type="catalytic activity">
    <reaction evidence="9 10">
        <text>L-glutamine + H2O = L-glutamate + NH4(+)</text>
        <dbReference type="Rhea" id="RHEA:15889"/>
        <dbReference type="ChEBI" id="CHEBI:15377"/>
        <dbReference type="ChEBI" id="CHEBI:28938"/>
        <dbReference type="ChEBI" id="CHEBI:29985"/>
        <dbReference type="ChEBI" id="CHEBI:58359"/>
        <dbReference type="EC" id="3.5.1.2"/>
    </reaction>
</comment>
<dbReference type="GO" id="GO:0004359">
    <property type="term" value="F:glutaminase activity"/>
    <property type="evidence" value="ECO:0007669"/>
    <property type="project" value="UniProtKB-EC"/>
</dbReference>
<evidence type="ECO:0000256" key="11">
    <source>
        <dbReference type="PIRSR" id="PIRSR000495-1"/>
    </source>
</evidence>
<evidence type="ECO:0000256" key="4">
    <source>
        <dbReference type="ARBA" id="ARBA00022801"/>
    </source>
</evidence>
<gene>
    <name evidence="10" type="primary">hisH</name>
    <name evidence="13" type="ORF">CYJ10_05460</name>
</gene>
<proteinExistence type="inferred from homology"/>
<evidence type="ECO:0000256" key="7">
    <source>
        <dbReference type="ARBA" id="ARBA00023239"/>
    </source>
</evidence>
<dbReference type="PIRSF" id="PIRSF000495">
    <property type="entry name" value="Amidotransf_hisH"/>
    <property type="match status" value="1"/>
</dbReference>
<dbReference type="EMBL" id="PJRP01000002">
    <property type="protein sequence ID" value="PLQ01146.1"/>
    <property type="molecule type" value="Genomic_DNA"/>
</dbReference>
<evidence type="ECO:0000256" key="5">
    <source>
        <dbReference type="ARBA" id="ARBA00022962"/>
    </source>
</evidence>
<evidence type="ECO:0000256" key="8">
    <source>
        <dbReference type="ARBA" id="ARBA00047838"/>
    </source>
</evidence>
<dbReference type="GO" id="GO:0005737">
    <property type="term" value="C:cytoplasm"/>
    <property type="evidence" value="ECO:0007669"/>
    <property type="project" value="UniProtKB-SubCell"/>
</dbReference>
<dbReference type="NCBIfam" id="TIGR01855">
    <property type="entry name" value="IMP_synth_hisH"/>
    <property type="match status" value="1"/>
</dbReference>
<dbReference type="STRING" id="82633.GCA_000974605_04076"/>
<dbReference type="UniPathway" id="UPA00031">
    <property type="reaction ID" value="UER00010"/>
</dbReference>
<dbReference type="OrthoDB" id="9807137at2"/>
<feature type="active site" evidence="10 11">
    <location>
        <position position="198"/>
    </location>
</feature>
<comment type="subcellular location">
    <subcellularLocation>
        <location evidence="10">Cytoplasm</location>
    </subcellularLocation>
</comment>
<organism evidence="13 14">
    <name type="scientific">Cupriavidus pauculus</name>
    <dbReference type="NCBI Taxonomy" id="82633"/>
    <lineage>
        <taxon>Bacteria</taxon>
        <taxon>Pseudomonadati</taxon>
        <taxon>Pseudomonadota</taxon>
        <taxon>Betaproteobacteria</taxon>
        <taxon>Burkholderiales</taxon>
        <taxon>Burkholderiaceae</taxon>
        <taxon>Cupriavidus</taxon>
    </lineage>
</organism>
<keyword evidence="4 10" id="KW-0378">Hydrolase</keyword>
<dbReference type="GO" id="GO:0000105">
    <property type="term" value="P:L-histidine biosynthetic process"/>
    <property type="evidence" value="ECO:0007669"/>
    <property type="project" value="UniProtKB-UniRule"/>
</dbReference>
<feature type="active site" description="Nucleophile" evidence="10 11">
    <location>
        <position position="83"/>
    </location>
</feature>
<dbReference type="PANTHER" id="PTHR42701">
    <property type="entry name" value="IMIDAZOLE GLYCEROL PHOSPHATE SYNTHASE SUBUNIT HISH"/>
    <property type="match status" value="1"/>
</dbReference>
<evidence type="ECO:0000313" key="14">
    <source>
        <dbReference type="Proteomes" id="UP000234341"/>
    </source>
</evidence>
<accession>A0A2N5CFX5</accession>
<dbReference type="AlphaFoldDB" id="A0A2N5CFX5"/>
<dbReference type="Gene3D" id="3.40.50.880">
    <property type="match status" value="1"/>
</dbReference>
<comment type="caution">
    <text evidence="13">The sequence shown here is derived from an EMBL/GenBank/DDBJ whole genome shotgun (WGS) entry which is preliminary data.</text>
</comment>
<dbReference type="PROSITE" id="PS51273">
    <property type="entry name" value="GATASE_TYPE_1"/>
    <property type="match status" value="1"/>
</dbReference>
<reference evidence="13 14" key="1">
    <citation type="submission" date="2017-12" db="EMBL/GenBank/DDBJ databases">
        <title>Genome sequence of the active heterotrophic nitrifier-denitrifier, Cupriavidus pauculus UM1.</title>
        <authorList>
            <person name="Putonti C."/>
            <person name="Castignetti D."/>
        </authorList>
    </citation>
    <scope>NUCLEOTIDE SEQUENCE [LARGE SCALE GENOMIC DNA]</scope>
    <source>
        <strain evidence="13 14">UM1</strain>
    </source>
</reference>
<dbReference type="GO" id="GO:0016829">
    <property type="term" value="F:lyase activity"/>
    <property type="evidence" value="ECO:0007669"/>
    <property type="project" value="UniProtKB-KW"/>
</dbReference>
<keyword evidence="2 10" id="KW-0963">Cytoplasm</keyword>
<name>A0A2N5CFX5_9BURK</name>
<dbReference type="HAMAP" id="MF_00278">
    <property type="entry name" value="HisH"/>
    <property type="match status" value="1"/>
</dbReference>